<gene>
    <name evidence="2" type="ORF">FXV83_38100</name>
</gene>
<comment type="caution">
    <text evidence="2">The sequence shown here is derived from an EMBL/GenBank/DDBJ whole genome shotgun (WGS) entry which is preliminary data.</text>
</comment>
<protein>
    <submittedName>
        <fullName evidence="2">DUF3108 domain-containing protein</fullName>
    </submittedName>
</protein>
<keyword evidence="1" id="KW-0732">Signal</keyword>
<dbReference type="Pfam" id="PF11306">
    <property type="entry name" value="DUF3108"/>
    <property type="match status" value="1"/>
</dbReference>
<dbReference type="AlphaFoldDB" id="A0A5S4YBR8"/>
<dbReference type="Proteomes" id="UP000324797">
    <property type="component" value="Unassembled WGS sequence"/>
</dbReference>
<reference evidence="2 3" key="1">
    <citation type="submission" date="2019-08" db="EMBL/GenBank/DDBJ databases">
        <title>Bradyrhizobium hipponensis sp. nov., a rhizobium isolated from a Lupinus angustifolius root nodule in Tunisia.</title>
        <authorList>
            <person name="Off K."/>
            <person name="Rejili M."/>
            <person name="Mars M."/>
            <person name="Brachmann A."/>
            <person name="Marin M."/>
        </authorList>
    </citation>
    <scope>NUCLEOTIDE SEQUENCE [LARGE SCALE GENOMIC DNA]</scope>
    <source>
        <strain evidence="3">aSej3</strain>
    </source>
</reference>
<organism evidence="2 3">
    <name type="scientific">Bradyrhizobium hipponense</name>
    <dbReference type="NCBI Taxonomy" id="2605638"/>
    <lineage>
        <taxon>Bacteria</taxon>
        <taxon>Pseudomonadati</taxon>
        <taxon>Pseudomonadota</taxon>
        <taxon>Alphaproteobacteria</taxon>
        <taxon>Hyphomicrobiales</taxon>
        <taxon>Nitrobacteraceae</taxon>
        <taxon>Bradyrhizobium</taxon>
    </lineage>
</organism>
<evidence type="ECO:0000313" key="3">
    <source>
        <dbReference type="Proteomes" id="UP000324797"/>
    </source>
</evidence>
<evidence type="ECO:0000313" key="2">
    <source>
        <dbReference type="EMBL" id="TYO61458.1"/>
    </source>
</evidence>
<proteinExistence type="predicted"/>
<evidence type="ECO:0000256" key="1">
    <source>
        <dbReference type="SAM" id="SignalP"/>
    </source>
</evidence>
<dbReference type="EMBL" id="VSTH01000181">
    <property type="protein sequence ID" value="TYO61458.1"/>
    <property type="molecule type" value="Genomic_DNA"/>
</dbReference>
<sequence length="287" mass="30549">MLTLTPHLPRLHRAGRLALAALCALAFAWEAKPAAAQGKLEAQYEATLAGIPVGKGAWNIDIQDDVFSAAASGGTSGLLKSIANGSGTGASQGRVVNGALVATGYQASTTTSKKTEEIRITLDKGNVKDFAILPEPPVDADRIVVTEAHRRGVWDPMTASLLRVPGTGDPLSAEACKNSAPVFDGRMRYELKLDFKRMETVKAEKGYRGPVVVCSLYFVPVAGYIPDRPVIKYLAAQRNIEIAFAPVAGTRILVPFWLKVPTPLGPAMLEATSFITSAQPPRVAKTQ</sequence>
<feature type="chain" id="PRO_5024393143" evidence="1">
    <location>
        <begin position="29"/>
        <end position="287"/>
    </location>
</feature>
<feature type="signal peptide" evidence="1">
    <location>
        <begin position="1"/>
        <end position="28"/>
    </location>
</feature>
<name>A0A5S4YBR8_9BRAD</name>
<dbReference type="InterPro" id="IPR021457">
    <property type="entry name" value="DUF3108"/>
</dbReference>
<keyword evidence="3" id="KW-1185">Reference proteome</keyword>
<accession>A0A5S4YBR8</accession>